<gene>
    <name evidence="8" type="ORF">FSARC_12030</name>
</gene>
<keyword evidence="4 6" id="KW-0479">Metal-binding</keyword>
<dbReference type="GO" id="GO:0020037">
    <property type="term" value="F:heme binding"/>
    <property type="evidence" value="ECO:0007669"/>
    <property type="project" value="InterPro"/>
</dbReference>
<evidence type="ECO:0000256" key="3">
    <source>
        <dbReference type="ARBA" id="ARBA00022617"/>
    </source>
</evidence>
<evidence type="ECO:0008006" key="10">
    <source>
        <dbReference type="Google" id="ProtNLM"/>
    </source>
</evidence>
<keyword evidence="9" id="KW-1185">Reference proteome</keyword>
<dbReference type="Proteomes" id="UP000622797">
    <property type="component" value="Unassembled WGS sequence"/>
</dbReference>
<evidence type="ECO:0000313" key="8">
    <source>
        <dbReference type="EMBL" id="KAF4954719.1"/>
    </source>
</evidence>
<accession>A0A8H4TBE9</accession>
<dbReference type="OrthoDB" id="1470350at2759"/>
<protein>
    <recommendedName>
        <fullName evidence="10">Isotrichodermin C-15 hydroxylase</fullName>
    </recommendedName>
</protein>
<dbReference type="InterPro" id="IPR036396">
    <property type="entry name" value="Cyt_P450_sf"/>
</dbReference>
<evidence type="ECO:0000256" key="6">
    <source>
        <dbReference type="PIRSR" id="PIRSR602401-1"/>
    </source>
</evidence>
<dbReference type="InterPro" id="IPR050121">
    <property type="entry name" value="Cytochrome_P450_monoxygenase"/>
</dbReference>
<dbReference type="AlphaFoldDB" id="A0A8H4TBE9"/>
<feature type="binding site" description="axial binding residue" evidence="6">
    <location>
        <position position="373"/>
    </location>
    <ligand>
        <name>heme</name>
        <dbReference type="ChEBI" id="CHEBI:30413"/>
    </ligand>
    <ligandPart>
        <name>Fe</name>
        <dbReference type="ChEBI" id="CHEBI:18248"/>
    </ligandPart>
</feature>
<dbReference type="CDD" id="cd11058">
    <property type="entry name" value="CYP60B-like"/>
    <property type="match status" value="1"/>
</dbReference>
<evidence type="ECO:0000256" key="4">
    <source>
        <dbReference type="ARBA" id="ARBA00022723"/>
    </source>
</evidence>
<dbReference type="Gene3D" id="1.10.630.10">
    <property type="entry name" value="Cytochrome P450"/>
    <property type="match status" value="1"/>
</dbReference>
<proteinExistence type="inferred from homology"/>
<keyword evidence="7" id="KW-0503">Monooxygenase</keyword>
<dbReference type="PRINTS" id="PR00385">
    <property type="entry name" value="P450"/>
</dbReference>
<keyword evidence="5 6" id="KW-0408">Iron</keyword>
<dbReference type="PRINTS" id="PR00463">
    <property type="entry name" value="EP450I"/>
</dbReference>
<comment type="cofactor">
    <cofactor evidence="1 6">
        <name>heme</name>
        <dbReference type="ChEBI" id="CHEBI:30413"/>
    </cofactor>
</comment>
<dbReference type="GO" id="GO:0005506">
    <property type="term" value="F:iron ion binding"/>
    <property type="evidence" value="ECO:0007669"/>
    <property type="project" value="InterPro"/>
</dbReference>
<dbReference type="SUPFAM" id="SSF48264">
    <property type="entry name" value="Cytochrome P450"/>
    <property type="match status" value="1"/>
</dbReference>
<dbReference type="PANTHER" id="PTHR24305:SF210">
    <property type="entry name" value="CYTOCHROME P450 MONOOXYGENASE ASQL-RELATED"/>
    <property type="match status" value="1"/>
</dbReference>
<evidence type="ECO:0000313" key="9">
    <source>
        <dbReference type="Proteomes" id="UP000622797"/>
    </source>
</evidence>
<dbReference type="PROSITE" id="PS00086">
    <property type="entry name" value="CYTOCHROME_P450"/>
    <property type="match status" value="1"/>
</dbReference>
<dbReference type="EMBL" id="JABEXW010000801">
    <property type="protein sequence ID" value="KAF4954719.1"/>
    <property type="molecule type" value="Genomic_DNA"/>
</dbReference>
<comment type="similarity">
    <text evidence="2 7">Belongs to the cytochrome P450 family.</text>
</comment>
<organism evidence="8 9">
    <name type="scientific">Fusarium sarcochroum</name>
    <dbReference type="NCBI Taxonomy" id="1208366"/>
    <lineage>
        <taxon>Eukaryota</taxon>
        <taxon>Fungi</taxon>
        <taxon>Dikarya</taxon>
        <taxon>Ascomycota</taxon>
        <taxon>Pezizomycotina</taxon>
        <taxon>Sordariomycetes</taxon>
        <taxon>Hypocreomycetidae</taxon>
        <taxon>Hypocreales</taxon>
        <taxon>Nectriaceae</taxon>
        <taxon>Fusarium</taxon>
        <taxon>Fusarium lateritium species complex</taxon>
    </lineage>
</organism>
<sequence length="433" mass="49730">MRQAHDRYGDVVRIAPNELSFKTPQAYKDIYNHAAGSKSPFPKSRYFYDRGASVKHPDIVFTIEPERHRPQRRSLSHAFSTKALRGAEDTIERHIRLFTHQLSRRGAPGTDGVDMSTVFNWLTFDIIGELTFGESFDSVANWKPDIYVALILEFTKHFTMIQAAKRLSIPESLLSWFMPGTLKDNMAFHESLTKEKVARRIEMGDLGQRPDFFAHILRRGNYNPDHLAEQAKILLLDGSETTATLLAGVTYLLLKSPIALAELQREVRTSFSSEDEIKGDSINQLTYLGAVIEEGLRLFPPLPLGLPRTCPGAMVDRWYVPSSTEVSVDNFVMSHDQRFFPEPDEFRPERWLGDQMANNKEASRPFSMGPRACLGINLAYLESKLILAIMVYFFDWELVDKKLRWFEQVELMTFWRKPNLFVRYHPRGSFNGA</sequence>
<dbReference type="GO" id="GO:0016705">
    <property type="term" value="F:oxidoreductase activity, acting on paired donors, with incorporation or reduction of molecular oxygen"/>
    <property type="evidence" value="ECO:0007669"/>
    <property type="project" value="InterPro"/>
</dbReference>
<keyword evidence="3 6" id="KW-0349">Heme</keyword>
<name>A0A8H4TBE9_9HYPO</name>
<evidence type="ECO:0000256" key="7">
    <source>
        <dbReference type="RuleBase" id="RU000461"/>
    </source>
</evidence>
<dbReference type="GO" id="GO:0004497">
    <property type="term" value="F:monooxygenase activity"/>
    <property type="evidence" value="ECO:0007669"/>
    <property type="project" value="UniProtKB-KW"/>
</dbReference>
<keyword evidence="7" id="KW-0560">Oxidoreductase</keyword>
<dbReference type="PANTHER" id="PTHR24305">
    <property type="entry name" value="CYTOCHROME P450"/>
    <property type="match status" value="1"/>
</dbReference>
<evidence type="ECO:0000256" key="1">
    <source>
        <dbReference type="ARBA" id="ARBA00001971"/>
    </source>
</evidence>
<comment type="caution">
    <text evidence="8">The sequence shown here is derived from an EMBL/GenBank/DDBJ whole genome shotgun (WGS) entry which is preliminary data.</text>
</comment>
<evidence type="ECO:0000256" key="5">
    <source>
        <dbReference type="ARBA" id="ARBA00023004"/>
    </source>
</evidence>
<dbReference type="InterPro" id="IPR002401">
    <property type="entry name" value="Cyt_P450_E_grp-I"/>
</dbReference>
<reference evidence="8" key="1">
    <citation type="journal article" date="2020" name="BMC Genomics">
        <title>Correction to: Identification and distribution of gene clusters required for synthesis of sphingolipid metabolism inhibitors in diverse species of the filamentous fungus Fusarium.</title>
        <authorList>
            <person name="Kim H.S."/>
            <person name="Lohmar J.M."/>
            <person name="Busman M."/>
            <person name="Brown D.W."/>
            <person name="Naumann T.A."/>
            <person name="Divon H.H."/>
            <person name="Lysoe E."/>
            <person name="Uhlig S."/>
            <person name="Proctor R.H."/>
        </authorList>
    </citation>
    <scope>NUCLEOTIDE SEQUENCE</scope>
    <source>
        <strain evidence="8">NRRL 20472</strain>
    </source>
</reference>
<evidence type="ECO:0000256" key="2">
    <source>
        <dbReference type="ARBA" id="ARBA00010617"/>
    </source>
</evidence>
<reference evidence="8" key="2">
    <citation type="submission" date="2020-05" db="EMBL/GenBank/DDBJ databases">
        <authorList>
            <person name="Kim H.-S."/>
            <person name="Proctor R.H."/>
            <person name="Brown D.W."/>
        </authorList>
    </citation>
    <scope>NUCLEOTIDE SEQUENCE</scope>
    <source>
        <strain evidence="8">NRRL 20472</strain>
    </source>
</reference>
<dbReference type="Pfam" id="PF00067">
    <property type="entry name" value="p450"/>
    <property type="match status" value="1"/>
</dbReference>
<dbReference type="InterPro" id="IPR017972">
    <property type="entry name" value="Cyt_P450_CS"/>
</dbReference>
<dbReference type="InterPro" id="IPR001128">
    <property type="entry name" value="Cyt_P450"/>
</dbReference>